<protein>
    <recommendedName>
        <fullName evidence="3">Sulfotransferase domain-containing protein</fullName>
    </recommendedName>
</protein>
<evidence type="ECO:0000313" key="2">
    <source>
        <dbReference type="Proteomes" id="UP000048984"/>
    </source>
</evidence>
<keyword evidence="2" id="KW-1185">Reference proteome</keyword>
<dbReference type="Gene3D" id="3.40.50.300">
    <property type="entry name" value="P-loop containing nucleotide triphosphate hydrolases"/>
    <property type="match status" value="1"/>
</dbReference>
<dbReference type="InterPro" id="IPR027417">
    <property type="entry name" value="P-loop_NTPase"/>
</dbReference>
<sequence length="307" mass="35134">MKLIFHIGAPKTATTSLQITLRGMMAALNREGVAYEPTRDFQQGPVGRIVRRDQGGFFDRFKKPSQQAYVESRAAGMQQFLISDEGCTGFLMYPTVKRSWKRMLPRAFVLSDFFTAYPDYRVVLTVRRQDSFLASCYAHRIEHGRVDCTFEDYWKHEIDINGMDWLTLVEGLVARHGRERVVVLPYEPIRNDFRSYVMTFIEHALAIPRERFDDVSFETRVANKSLSGPAMAVAKVVAERMGEKGANPRDIHHVLLGLKSVLPIGEYGPFRPPMDELRAELTRRYAASNRTIAERYMPVPAGDFLFA</sequence>
<organism evidence="1 2">
    <name type="scientific">Prosthecodimorpha hirschii</name>
    <dbReference type="NCBI Taxonomy" id="665126"/>
    <lineage>
        <taxon>Bacteria</taxon>
        <taxon>Pseudomonadati</taxon>
        <taxon>Pseudomonadota</taxon>
        <taxon>Alphaproteobacteria</taxon>
        <taxon>Hyphomicrobiales</taxon>
        <taxon>Ancalomicrobiaceae</taxon>
        <taxon>Prosthecodimorpha</taxon>
    </lineage>
</organism>
<dbReference type="SUPFAM" id="SSF52540">
    <property type="entry name" value="P-loop containing nucleoside triphosphate hydrolases"/>
    <property type="match status" value="1"/>
</dbReference>
<evidence type="ECO:0000313" key="1">
    <source>
        <dbReference type="EMBL" id="KPL51817.1"/>
    </source>
</evidence>
<reference evidence="1 2" key="2">
    <citation type="submission" date="2015-10" db="EMBL/GenBank/DDBJ databases">
        <title>Draft Genome Sequence of Prosthecomicrobium hirschii ATCC 27832.</title>
        <authorList>
            <person name="Daniel J."/>
            <person name="Givan S.A."/>
            <person name="Brun Y.V."/>
            <person name="Brown P.J."/>
        </authorList>
    </citation>
    <scope>NUCLEOTIDE SEQUENCE [LARGE SCALE GENOMIC DNA]</scope>
    <source>
        <strain evidence="1 2">16</strain>
    </source>
</reference>
<name>A0A0N8GEL0_9HYPH</name>
<comment type="caution">
    <text evidence="1">The sequence shown here is derived from an EMBL/GenBank/DDBJ whole genome shotgun (WGS) entry which is preliminary data.</text>
</comment>
<gene>
    <name evidence="1" type="ORF">ABB55_05880</name>
</gene>
<proteinExistence type="predicted"/>
<dbReference type="AlphaFoldDB" id="A0A0N8GEL0"/>
<reference evidence="1 2" key="1">
    <citation type="submission" date="2015-09" db="EMBL/GenBank/DDBJ databases">
        <authorList>
            <consortium name="Swine Surveillance"/>
        </authorList>
    </citation>
    <scope>NUCLEOTIDE SEQUENCE [LARGE SCALE GENOMIC DNA]</scope>
    <source>
        <strain evidence="1 2">16</strain>
    </source>
</reference>
<dbReference type="EMBL" id="LJYW01000001">
    <property type="protein sequence ID" value="KPL51817.1"/>
    <property type="molecule type" value="Genomic_DNA"/>
</dbReference>
<dbReference type="STRING" id="665126.ABB55_05880"/>
<accession>A0A0N8GEL0</accession>
<dbReference type="RefSeq" id="WP_054357980.1">
    <property type="nucleotide sequence ID" value="NZ_LJYW01000001.1"/>
</dbReference>
<dbReference type="Proteomes" id="UP000048984">
    <property type="component" value="Unassembled WGS sequence"/>
</dbReference>
<evidence type="ECO:0008006" key="3">
    <source>
        <dbReference type="Google" id="ProtNLM"/>
    </source>
</evidence>